<dbReference type="SUPFAM" id="SSF55271">
    <property type="entry name" value="DNA repair protein MutS, domain I"/>
    <property type="match status" value="1"/>
</dbReference>
<dbReference type="GO" id="GO:0005829">
    <property type="term" value="C:cytosol"/>
    <property type="evidence" value="ECO:0007669"/>
    <property type="project" value="TreeGrafter"/>
</dbReference>
<organism evidence="12 13">
    <name type="scientific">Teretinema zuelzerae</name>
    <dbReference type="NCBI Taxonomy" id="156"/>
    <lineage>
        <taxon>Bacteria</taxon>
        <taxon>Pseudomonadati</taxon>
        <taxon>Spirochaetota</taxon>
        <taxon>Spirochaetia</taxon>
        <taxon>Spirochaetales</taxon>
        <taxon>Treponemataceae</taxon>
        <taxon>Teretinema</taxon>
    </lineage>
</organism>
<dbReference type="InterPro" id="IPR007860">
    <property type="entry name" value="DNA_mmatch_repair_MutS_con_dom"/>
</dbReference>
<dbReference type="InterPro" id="IPR007695">
    <property type="entry name" value="DNA_mismatch_repair_MutS-lik_N"/>
</dbReference>
<dbReference type="InterPro" id="IPR036678">
    <property type="entry name" value="MutS_con_dom_sf"/>
</dbReference>
<keyword evidence="4 9" id="KW-0227">DNA damage</keyword>
<dbReference type="Gene3D" id="3.30.420.110">
    <property type="entry name" value="MutS, connector domain"/>
    <property type="match status" value="1"/>
</dbReference>
<dbReference type="SUPFAM" id="SSF48334">
    <property type="entry name" value="DNA repair protein MutS, domain III"/>
    <property type="match status" value="1"/>
</dbReference>
<dbReference type="GO" id="GO:0030983">
    <property type="term" value="F:mismatched DNA binding"/>
    <property type="evidence" value="ECO:0007669"/>
    <property type="project" value="InterPro"/>
</dbReference>
<dbReference type="InterPro" id="IPR027417">
    <property type="entry name" value="P-loop_NTPase"/>
</dbReference>
<dbReference type="SUPFAM" id="SSF53150">
    <property type="entry name" value="DNA repair protein MutS, domain II"/>
    <property type="match status" value="1"/>
</dbReference>
<dbReference type="PIRSF" id="PIRSF037677">
    <property type="entry name" value="DNA_mis_repair_Msh6"/>
    <property type="match status" value="1"/>
</dbReference>
<evidence type="ECO:0000256" key="5">
    <source>
        <dbReference type="ARBA" id="ARBA00022840"/>
    </source>
</evidence>
<evidence type="ECO:0000256" key="3">
    <source>
        <dbReference type="ARBA" id="ARBA00022741"/>
    </source>
</evidence>
<dbReference type="SMART" id="SM00534">
    <property type="entry name" value="MUTSac"/>
    <property type="match status" value="1"/>
</dbReference>
<dbReference type="Gene3D" id="1.10.1420.10">
    <property type="match status" value="2"/>
</dbReference>
<dbReference type="PROSITE" id="PS00486">
    <property type="entry name" value="DNA_MISMATCH_REPAIR_2"/>
    <property type="match status" value="1"/>
</dbReference>
<dbReference type="PANTHER" id="PTHR11361:SF34">
    <property type="entry name" value="DNA MISMATCH REPAIR PROTEIN MSH1, MITOCHONDRIAL"/>
    <property type="match status" value="1"/>
</dbReference>
<keyword evidence="6 9" id="KW-0238">DNA-binding</keyword>
<dbReference type="InterPro" id="IPR005748">
    <property type="entry name" value="DNA_mismatch_repair_MutS"/>
</dbReference>
<comment type="function">
    <text evidence="8 9">This protein is involved in the repair of mismatches in DNA. It is possible that it carries out the mismatch recognition step. This protein has a weak ATPase activity.</text>
</comment>
<keyword evidence="13" id="KW-1185">Reference proteome</keyword>
<dbReference type="Pfam" id="PF05192">
    <property type="entry name" value="MutS_III"/>
    <property type="match status" value="1"/>
</dbReference>
<sequence>MMAQYLRIKEDHRDAVLFFRLGDFYEMFHQDAIEVSRLLNLTLTQRAGNPMCGIPYHASRVYIARLLRAGKKIAICEQLTIPGPGKGIAERKVVEIITPGTAVEEEYLEQNVNNYLASFYVSPDGVCAYSYIDVTTGEFAGTVFSGPDSPERFRKELGRIQPREILVPQSLGDSYPILAEALADQSSMLINRYPEWSYNLQSAYKRLCGAFRTASLQSFGLTEASPLVASAALVIEYLNQTAGAALSHVSGITVYGETDFLSIDDSTRKNLELVQNLRDGSSSYTLYEVLNQTRTAMGARLLRAWIHHPLTDRSAIEERNSLVDYLYRSQRLLARLRDHLSTVLDIERLAARVSMERAHGKDLVALKQSLEAFLKIQQIFSSDAPASFRMEAAVADSILQLKELLSSSLKEDCSILLTEGNLIKDGWSPRLDELRALRDNSQAVLDAYVAEERDNTGIQNLKIRYNRLIGYYLEVSKGNLHAVPSHFIRRRSLSNGERFTTDRLVELETELNGVHANITELEQQLFLEIRARVGADLETLSYAAKRISRLDALQSFAHAATLYAWTKPAFSDSGVMDIRGGRHPVVELHLPSGSFVPNGITLDSAAESDAPSFALITGPNMAGKSTFLRQTALITLMAQLGSFVPAESVVLTPVDRIFCRVGASDNLARGESTFLVEMTETAHILRTATKSSLVIMDEVGRGTSTEDGLAIARSVTEYLLHSIGAKTLFATHYHELSHLQFPRLAHFCLDVLESEGTVVFLKKLRSGASANSYGIHVARLAGIPDQVLEAAKKYVKLRENDFPEASALSSVPDAAIEAKSKPISFGPSLFPEEELILNELLSISIESLTPLQALTYLDGWKRKLSGS</sequence>
<dbReference type="Pfam" id="PF05190">
    <property type="entry name" value="MutS_IV"/>
    <property type="match status" value="1"/>
</dbReference>
<dbReference type="InterPro" id="IPR007696">
    <property type="entry name" value="DNA_mismatch_repair_MutS_core"/>
</dbReference>
<dbReference type="Proteomes" id="UP001198163">
    <property type="component" value="Unassembled WGS sequence"/>
</dbReference>
<feature type="binding site" evidence="9">
    <location>
        <begin position="618"/>
        <end position="625"/>
    </location>
    <ligand>
        <name>ATP</name>
        <dbReference type="ChEBI" id="CHEBI:30616"/>
    </ligand>
</feature>
<keyword evidence="7 9" id="KW-0234">DNA repair</keyword>
<dbReference type="NCBIfam" id="NF003810">
    <property type="entry name" value="PRK05399.1"/>
    <property type="match status" value="1"/>
</dbReference>
<dbReference type="InterPro" id="IPR017261">
    <property type="entry name" value="DNA_mismatch_repair_MutS/MSH"/>
</dbReference>
<dbReference type="InterPro" id="IPR045076">
    <property type="entry name" value="MutS"/>
</dbReference>
<dbReference type="InterPro" id="IPR016151">
    <property type="entry name" value="DNA_mismatch_repair_MutS_N"/>
</dbReference>
<dbReference type="GO" id="GO:0006298">
    <property type="term" value="P:mismatch repair"/>
    <property type="evidence" value="ECO:0007669"/>
    <property type="project" value="UniProtKB-UniRule"/>
</dbReference>
<proteinExistence type="inferred from homology"/>
<dbReference type="GO" id="GO:0005524">
    <property type="term" value="F:ATP binding"/>
    <property type="evidence" value="ECO:0007669"/>
    <property type="project" value="UniProtKB-UniRule"/>
</dbReference>
<dbReference type="PANTHER" id="PTHR11361">
    <property type="entry name" value="DNA MISMATCH REPAIR PROTEIN MUTS FAMILY MEMBER"/>
    <property type="match status" value="1"/>
</dbReference>
<dbReference type="Gene3D" id="3.40.1170.10">
    <property type="entry name" value="DNA repair protein MutS, domain I"/>
    <property type="match status" value="1"/>
</dbReference>
<evidence type="ECO:0000256" key="7">
    <source>
        <dbReference type="ARBA" id="ARBA00023204"/>
    </source>
</evidence>
<dbReference type="GO" id="GO:0140664">
    <property type="term" value="F:ATP-dependent DNA damage sensor activity"/>
    <property type="evidence" value="ECO:0007669"/>
    <property type="project" value="InterPro"/>
</dbReference>
<keyword evidence="5 9" id="KW-0067">ATP-binding</keyword>
<evidence type="ECO:0000256" key="8">
    <source>
        <dbReference type="ARBA" id="ARBA00024647"/>
    </source>
</evidence>
<evidence type="ECO:0000256" key="9">
    <source>
        <dbReference type="HAMAP-Rule" id="MF_00096"/>
    </source>
</evidence>
<dbReference type="NCBIfam" id="TIGR01070">
    <property type="entry name" value="mutS1"/>
    <property type="match status" value="1"/>
</dbReference>
<accession>A0AAE3JK04</accession>
<name>A0AAE3JK04_9SPIR</name>
<dbReference type="HAMAP" id="MF_00096">
    <property type="entry name" value="MutS"/>
    <property type="match status" value="1"/>
</dbReference>
<protein>
    <recommendedName>
        <fullName evidence="2 9">DNA mismatch repair protein MutS</fullName>
    </recommendedName>
</protein>
<dbReference type="AlphaFoldDB" id="A0AAE3JK04"/>
<keyword evidence="3 9" id="KW-0547">Nucleotide-binding</keyword>
<dbReference type="EMBL" id="JAINWA010000003">
    <property type="protein sequence ID" value="MCD1654775.1"/>
    <property type="molecule type" value="Genomic_DNA"/>
</dbReference>
<feature type="domain" description="DNA mismatch repair proteins mutS family" evidence="11">
    <location>
        <begin position="692"/>
        <end position="708"/>
    </location>
</feature>
<evidence type="ECO:0000259" key="11">
    <source>
        <dbReference type="PROSITE" id="PS00486"/>
    </source>
</evidence>
<dbReference type="SMART" id="SM00533">
    <property type="entry name" value="MUTSd"/>
    <property type="match status" value="1"/>
</dbReference>
<evidence type="ECO:0000313" key="12">
    <source>
        <dbReference type="EMBL" id="MCD1654775.1"/>
    </source>
</evidence>
<comment type="caution">
    <text evidence="12">The sequence shown here is derived from an EMBL/GenBank/DDBJ whole genome shotgun (WGS) entry which is preliminary data.</text>
</comment>
<dbReference type="Pfam" id="PF05188">
    <property type="entry name" value="MutS_II"/>
    <property type="match status" value="1"/>
</dbReference>
<reference evidence="12" key="1">
    <citation type="submission" date="2021-08" db="EMBL/GenBank/DDBJ databases">
        <title>Comparative analyses of Brucepasteria parasyntrophica and Teretinema zuelzerae.</title>
        <authorList>
            <person name="Song Y."/>
            <person name="Brune A."/>
        </authorList>
    </citation>
    <scope>NUCLEOTIDE SEQUENCE</scope>
    <source>
        <strain evidence="12">DSM 1903</strain>
    </source>
</reference>
<evidence type="ECO:0000256" key="6">
    <source>
        <dbReference type="ARBA" id="ARBA00023125"/>
    </source>
</evidence>
<dbReference type="Pfam" id="PF00488">
    <property type="entry name" value="MutS_V"/>
    <property type="match status" value="1"/>
</dbReference>
<dbReference type="InterPro" id="IPR007861">
    <property type="entry name" value="DNA_mismatch_repair_MutS_clamp"/>
</dbReference>
<gene>
    <name evidence="9 12" type="primary">mutS</name>
    <name evidence="12" type="ORF">K7J14_08670</name>
</gene>
<dbReference type="SUPFAM" id="SSF52540">
    <property type="entry name" value="P-loop containing nucleoside triphosphate hydrolases"/>
    <property type="match status" value="1"/>
</dbReference>
<evidence type="ECO:0000256" key="10">
    <source>
        <dbReference type="RuleBase" id="RU003756"/>
    </source>
</evidence>
<dbReference type="Gene3D" id="3.40.50.300">
    <property type="entry name" value="P-loop containing nucleotide triphosphate hydrolases"/>
    <property type="match status" value="1"/>
</dbReference>
<evidence type="ECO:0000256" key="4">
    <source>
        <dbReference type="ARBA" id="ARBA00022763"/>
    </source>
</evidence>
<evidence type="ECO:0000313" key="13">
    <source>
        <dbReference type="Proteomes" id="UP001198163"/>
    </source>
</evidence>
<dbReference type="GO" id="GO:0003684">
    <property type="term" value="F:damaged DNA binding"/>
    <property type="evidence" value="ECO:0007669"/>
    <property type="project" value="UniProtKB-UniRule"/>
</dbReference>
<dbReference type="InterPro" id="IPR036187">
    <property type="entry name" value="DNA_mismatch_repair_MutS_sf"/>
</dbReference>
<comment type="similarity">
    <text evidence="1 9 10">Belongs to the DNA mismatch repair MutS family.</text>
</comment>
<dbReference type="Pfam" id="PF01624">
    <property type="entry name" value="MutS_I"/>
    <property type="match status" value="1"/>
</dbReference>
<evidence type="ECO:0000256" key="1">
    <source>
        <dbReference type="ARBA" id="ARBA00006271"/>
    </source>
</evidence>
<evidence type="ECO:0000256" key="2">
    <source>
        <dbReference type="ARBA" id="ARBA00021982"/>
    </source>
</evidence>
<dbReference type="InterPro" id="IPR000432">
    <property type="entry name" value="DNA_mismatch_repair_MutS_C"/>
</dbReference>